<evidence type="ECO:0000259" key="13">
    <source>
        <dbReference type="Pfam" id="PF08245"/>
    </source>
</evidence>
<dbReference type="AlphaFoldDB" id="A0A923LAD3"/>
<evidence type="ECO:0000256" key="1">
    <source>
        <dbReference type="ARBA" id="ARBA00001946"/>
    </source>
</evidence>
<evidence type="ECO:0000256" key="6">
    <source>
        <dbReference type="ARBA" id="ARBA00022741"/>
    </source>
</evidence>
<dbReference type="PROSITE" id="PS01012">
    <property type="entry name" value="FOLYLPOLYGLU_SYNT_2"/>
    <property type="match status" value="1"/>
</dbReference>
<keyword evidence="7 11" id="KW-0067">ATP-binding</keyword>
<evidence type="ECO:0000259" key="12">
    <source>
        <dbReference type="Pfam" id="PF02875"/>
    </source>
</evidence>
<dbReference type="GO" id="GO:0008841">
    <property type="term" value="F:dihydrofolate synthase activity"/>
    <property type="evidence" value="ECO:0007669"/>
    <property type="project" value="TreeGrafter"/>
</dbReference>
<evidence type="ECO:0000313" key="15">
    <source>
        <dbReference type="Proteomes" id="UP000649345"/>
    </source>
</evidence>
<dbReference type="Proteomes" id="UP000649345">
    <property type="component" value="Unassembled WGS sequence"/>
</dbReference>
<dbReference type="PIRSF" id="PIRSF001563">
    <property type="entry name" value="Folylpolyglu_synth"/>
    <property type="match status" value="1"/>
</dbReference>
<keyword evidence="8" id="KW-0460">Magnesium</keyword>
<dbReference type="InterPro" id="IPR036565">
    <property type="entry name" value="Mur-like_cat_sf"/>
</dbReference>
<evidence type="ECO:0000313" key="14">
    <source>
        <dbReference type="EMBL" id="MBC5658834.1"/>
    </source>
</evidence>
<organism evidence="14 15">
    <name type="scientific">Anaerosacchariphilus hominis</name>
    <dbReference type="NCBI Taxonomy" id="2763017"/>
    <lineage>
        <taxon>Bacteria</taxon>
        <taxon>Bacillati</taxon>
        <taxon>Bacillota</taxon>
        <taxon>Clostridia</taxon>
        <taxon>Lachnospirales</taxon>
        <taxon>Lachnospiraceae</taxon>
        <taxon>Anaerosacchariphilus</taxon>
    </lineage>
</organism>
<dbReference type="PANTHER" id="PTHR11136">
    <property type="entry name" value="FOLYLPOLYGLUTAMATE SYNTHASE-RELATED"/>
    <property type="match status" value="1"/>
</dbReference>
<name>A0A923LAD3_9FIRM</name>
<dbReference type="EMBL" id="JACOOR010000002">
    <property type="protein sequence ID" value="MBC5658834.1"/>
    <property type="molecule type" value="Genomic_DNA"/>
</dbReference>
<dbReference type="FunFam" id="3.40.1190.10:FF:000011">
    <property type="entry name" value="Folylpolyglutamate synthase/dihydrofolate synthase"/>
    <property type="match status" value="1"/>
</dbReference>
<proteinExistence type="inferred from homology"/>
<evidence type="ECO:0000256" key="7">
    <source>
        <dbReference type="ARBA" id="ARBA00022840"/>
    </source>
</evidence>
<comment type="similarity">
    <text evidence="2 11">Belongs to the folylpolyglutamate synthase family.</text>
</comment>
<dbReference type="InterPro" id="IPR018109">
    <property type="entry name" value="Folylpolyglutamate_synth_CS"/>
</dbReference>
<evidence type="ECO:0000256" key="5">
    <source>
        <dbReference type="ARBA" id="ARBA00022723"/>
    </source>
</evidence>
<dbReference type="InterPro" id="IPR001645">
    <property type="entry name" value="Folylpolyglutamate_synth"/>
</dbReference>
<protein>
    <recommendedName>
        <fullName evidence="3">tetrahydrofolate synthase</fullName>
        <ecNumber evidence="3">6.3.2.17</ecNumber>
    </recommendedName>
    <alternativeName>
        <fullName evidence="9">Tetrahydrofolylpolyglutamate synthase</fullName>
    </alternativeName>
</protein>
<evidence type="ECO:0000256" key="2">
    <source>
        <dbReference type="ARBA" id="ARBA00008276"/>
    </source>
</evidence>
<dbReference type="InterPro" id="IPR036615">
    <property type="entry name" value="Mur_ligase_C_dom_sf"/>
</dbReference>
<dbReference type="Pfam" id="PF08245">
    <property type="entry name" value="Mur_ligase_M"/>
    <property type="match status" value="1"/>
</dbReference>
<comment type="caution">
    <text evidence="14">The sequence shown here is derived from an EMBL/GenBank/DDBJ whole genome shotgun (WGS) entry which is preliminary data.</text>
</comment>
<feature type="domain" description="Mur ligase C-terminal" evidence="12">
    <location>
        <begin position="293"/>
        <end position="413"/>
    </location>
</feature>
<evidence type="ECO:0000256" key="4">
    <source>
        <dbReference type="ARBA" id="ARBA00022598"/>
    </source>
</evidence>
<dbReference type="PROSITE" id="PS01011">
    <property type="entry name" value="FOLYLPOLYGLU_SYNT_1"/>
    <property type="match status" value="1"/>
</dbReference>
<keyword evidence="6 11" id="KW-0547">Nucleotide-binding</keyword>
<dbReference type="GO" id="GO:0005737">
    <property type="term" value="C:cytoplasm"/>
    <property type="evidence" value="ECO:0007669"/>
    <property type="project" value="TreeGrafter"/>
</dbReference>
<evidence type="ECO:0000256" key="3">
    <source>
        <dbReference type="ARBA" id="ARBA00013025"/>
    </source>
</evidence>
<reference evidence="14" key="1">
    <citation type="submission" date="2020-08" db="EMBL/GenBank/DDBJ databases">
        <title>Genome public.</title>
        <authorList>
            <person name="Liu C."/>
            <person name="Sun Q."/>
        </authorList>
    </citation>
    <scope>NUCLEOTIDE SEQUENCE</scope>
    <source>
        <strain evidence="14">NSJ-68</strain>
    </source>
</reference>
<dbReference type="Gene3D" id="3.90.190.20">
    <property type="entry name" value="Mur ligase, C-terminal domain"/>
    <property type="match status" value="1"/>
</dbReference>
<evidence type="ECO:0000256" key="9">
    <source>
        <dbReference type="ARBA" id="ARBA00030592"/>
    </source>
</evidence>
<comment type="catalytic activity">
    <reaction evidence="10">
        <text>(6S)-5,6,7,8-tetrahydrofolyl-(gamma-L-Glu)(n) + L-glutamate + ATP = (6S)-5,6,7,8-tetrahydrofolyl-(gamma-L-Glu)(n+1) + ADP + phosphate + H(+)</text>
        <dbReference type="Rhea" id="RHEA:10580"/>
        <dbReference type="Rhea" id="RHEA-COMP:14738"/>
        <dbReference type="Rhea" id="RHEA-COMP:14740"/>
        <dbReference type="ChEBI" id="CHEBI:15378"/>
        <dbReference type="ChEBI" id="CHEBI:29985"/>
        <dbReference type="ChEBI" id="CHEBI:30616"/>
        <dbReference type="ChEBI" id="CHEBI:43474"/>
        <dbReference type="ChEBI" id="CHEBI:141005"/>
        <dbReference type="ChEBI" id="CHEBI:456216"/>
        <dbReference type="EC" id="6.3.2.17"/>
    </reaction>
</comment>
<gene>
    <name evidence="14" type="ORF">H8S44_03485</name>
</gene>
<feature type="domain" description="Mur ligase central" evidence="13">
    <location>
        <begin position="44"/>
        <end position="264"/>
    </location>
</feature>
<evidence type="ECO:0000256" key="11">
    <source>
        <dbReference type="PIRNR" id="PIRNR001563"/>
    </source>
</evidence>
<evidence type="ECO:0000256" key="10">
    <source>
        <dbReference type="ARBA" id="ARBA00047493"/>
    </source>
</evidence>
<evidence type="ECO:0000256" key="8">
    <source>
        <dbReference type="ARBA" id="ARBA00022842"/>
    </source>
</evidence>
<accession>A0A923LAD3</accession>
<dbReference type="GO" id="GO:0046872">
    <property type="term" value="F:metal ion binding"/>
    <property type="evidence" value="ECO:0007669"/>
    <property type="project" value="UniProtKB-KW"/>
</dbReference>
<keyword evidence="5" id="KW-0479">Metal-binding</keyword>
<dbReference type="GO" id="GO:0005524">
    <property type="term" value="F:ATP binding"/>
    <property type="evidence" value="ECO:0007669"/>
    <property type="project" value="UniProtKB-KW"/>
</dbReference>
<comment type="cofactor">
    <cofactor evidence="1">
        <name>Mg(2+)</name>
        <dbReference type="ChEBI" id="CHEBI:18420"/>
    </cofactor>
</comment>
<sequence length="435" mass="48663">MTYEEARAFIDDTAKYGYVLGLDTITELMKWLGNPQDDLKFIHIAGTNGKGSTLAYLSTVLKEAGYRTGRYLSPVIFDYRERIQVNGEYITEEAVARLAEQVRQAGQEMLRDGFAHPTTFETETAMAFLYFREMQCDVVVLECGMGGMTDATNVIKSTLASVFVEIGMDHMGFLGNTVEEIAAVKAGIIKPGSQVVSAAQRPEVEAVLKRVAEEKQAGFHMVERDAIRDVRYVFEDQTFTYREYKGLRPGLTGSWQVDNASLAVETVLVLRELGYDISDEALRKGLTETVWPGRFTVIDREPLFLVDGAHNRDAADRLRETLELYFPEKRKVLIAGVLADKEYDYVMSQLTPLADQVITVMTPDNPRALPAEKLMETVRKYNSKVEAADSLGDAVERAWSYAGKGDMILAFGSLSYLGELTRTVQAKARKKEQES</sequence>
<dbReference type="NCBIfam" id="TIGR01499">
    <property type="entry name" value="folC"/>
    <property type="match status" value="1"/>
</dbReference>
<dbReference type="RefSeq" id="WP_186873233.1">
    <property type="nucleotide sequence ID" value="NZ_JACOOR010000002.1"/>
</dbReference>
<dbReference type="InterPro" id="IPR004101">
    <property type="entry name" value="Mur_ligase_C"/>
</dbReference>
<keyword evidence="15" id="KW-1185">Reference proteome</keyword>
<dbReference type="InterPro" id="IPR013221">
    <property type="entry name" value="Mur_ligase_cen"/>
</dbReference>
<dbReference type="EC" id="6.3.2.17" evidence="3"/>
<dbReference type="PANTHER" id="PTHR11136:SF0">
    <property type="entry name" value="DIHYDROFOLATE SYNTHETASE-RELATED"/>
    <property type="match status" value="1"/>
</dbReference>
<keyword evidence="4 11" id="KW-0436">Ligase</keyword>
<dbReference type="SUPFAM" id="SSF53244">
    <property type="entry name" value="MurD-like peptide ligases, peptide-binding domain"/>
    <property type="match status" value="1"/>
</dbReference>
<dbReference type="GO" id="GO:0004326">
    <property type="term" value="F:tetrahydrofolylpolyglutamate synthase activity"/>
    <property type="evidence" value="ECO:0007669"/>
    <property type="project" value="UniProtKB-EC"/>
</dbReference>
<dbReference type="Gene3D" id="3.40.1190.10">
    <property type="entry name" value="Mur-like, catalytic domain"/>
    <property type="match status" value="1"/>
</dbReference>
<dbReference type="Pfam" id="PF02875">
    <property type="entry name" value="Mur_ligase_C"/>
    <property type="match status" value="1"/>
</dbReference>
<dbReference type="SUPFAM" id="SSF53623">
    <property type="entry name" value="MurD-like peptide ligases, catalytic domain"/>
    <property type="match status" value="1"/>
</dbReference>